<name>A0A6J8A808_MYTCO</name>
<feature type="region of interest" description="Disordered" evidence="1">
    <location>
        <begin position="199"/>
        <end position="229"/>
    </location>
</feature>
<feature type="compositionally biased region" description="Basic and acidic residues" evidence="1">
    <location>
        <begin position="199"/>
        <end position="209"/>
    </location>
</feature>
<feature type="compositionally biased region" description="Polar residues" evidence="1">
    <location>
        <begin position="219"/>
        <end position="229"/>
    </location>
</feature>
<accession>A0A6J8A808</accession>
<gene>
    <name evidence="2" type="ORF">MCOR_4138</name>
</gene>
<dbReference type="AlphaFoldDB" id="A0A6J8A808"/>
<evidence type="ECO:0000313" key="3">
    <source>
        <dbReference type="Proteomes" id="UP000507470"/>
    </source>
</evidence>
<sequence>MLISSYNYFRLKLPKLQDYIYQNKYYVNKNKTREKEKFVSQFSLVNWMQMKEIEKHQHTLEECPICTTKYNVFSSLHTCSKVENKAENLKSTCTNLVDTIQEEFSATPSINKVTKAVVQVINPVFASKFDVNFETAIAESFHLSPTETPESRKNTMEQTLNMSMQSINSALTDNDNDVEAVLTLGNLIKAMTGRDDIFFQPKKSQERSPKKNRARKSWKTQTKNTSWKF</sequence>
<evidence type="ECO:0000256" key="1">
    <source>
        <dbReference type="SAM" id="MobiDB-lite"/>
    </source>
</evidence>
<evidence type="ECO:0000313" key="2">
    <source>
        <dbReference type="EMBL" id="CAC5362354.1"/>
    </source>
</evidence>
<organism evidence="2 3">
    <name type="scientific">Mytilus coruscus</name>
    <name type="common">Sea mussel</name>
    <dbReference type="NCBI Taxonomy" id="42192"/>
    <lineage>
        <taxon>Eukaryota</taxon>
        <taxon>Metazoa</taxon>
        <taxon>Spiralia</taxon>
        <taxon>Lophotrochozoa</taxon>
        <taxon>Mollusca</taxon>
        <taxon>Bivalvia</taxon>
        <taxon>Autobranchia</taxon>
        <taxon>Pteriomorphia</taxon>
        <taxon>Mytilida</taxon>
        <taxon>Mytiloidea</taxon>
        <taxon>Mytilidae</taxon>
        <taxon>Mytilinae</taxon>
        <taxon>Mytilus</taxon>
    </lineage>
</organism>
<protein>
    <submittedName>
        <fullName evidence="2">Uncharacterized protein</fullName>
    </submittedName>
</protein>
<keyword evidence="3" id="KW-1185">Reference proteome</keyword>
<dbReference type="Proteomes" id="UP000507470">
    <property type="component" value="Unassembled WGS sequence"/>
</dbReference>
<dbReference type="EMBL" id="CACVKT020000740">
    <property type="protein sequence ID" value="CAC5362354.1"/>
    <property type="molecule type" value="Genomic_DNA"/>
</dbReference>
<reference evidence="2 3" key="1">
    <citation type="submission" date="2020-06" db="EMBL/GenBank/DDBJ databases">
        <authorList>
            <person name="Li R."/>
            <person name="Bekaert M."/>
        </authorList>
    </citation>
    <scope>NUCLEOTIDE SEQUENCE [LARGE SCALE GENOMIC DNA]</scope>
    <source>
        <strain evidence="3">wild</strain>
    </source>
</reference>
<proteinExistence type="predicted"/>